<dbReference type="PANTHER" id="PTHR47751">
    <property type="entry name" value="SUPERFAMILY HYDROLASE, PUTATIVE (AFU_ORTHOLOGUE AFUA_2G16580)-RELATED"/>
    <property type="match status" value="1"/>
</dbReference>
<accession>A0A366IDV9</accession>
<dbReference type="Proteomes" id="UP000253509">
    <property type="component" value="Unassembled WGS sequence"/>
</dbReference>
<dbReference type="InterPro" id="IPR001375">
    <property type="entry name" value="Peptidase_S9_cat"/>
</dbReference>
<dbReference type="RefSeq" id="WP_113905385.1">
    <property type="nucleotide sequence ID" value="NZ_QNSB01000014.1"/>
</dbReference>
<proteinExistence type="predicted"/>
<evidence type="ECO:0000313" key="3">
    <source>
        <dbReference type="Proteomes" id="UP000253509"/>
    </source>
</evidence>
<dbReference type="EMBL" id="QNSB01000014">
    <property type="protein sequence ID" value="RBP69231.1"/>
    <property type="molecule type" value="Genomic_DNA"/>
</dbReference>
<dbReference type="Gene3D" id="3.40.50.1820">
    <property type="entry name" value="alpha/beta hydrolase"/>
    <property type="match status" value="1"/>
</dbReference>
<dbReference type="Pfam" id="PF00326">
    <property type="entry name" value="Peptidase_S9"/>
    <property type="match status" value="1"/>
</dbReference>
<dbReference type="SUPFAM" id="SSF53474">
    <property type="entry name" value="alpha/beta-Hydrolases"/>
    <property type="match status" value="1"/>
</dbReference>
<evidence type="ECO:0000313" key="2">
    <source>
        <dbReference type="EMBL" id="RBP69231.1"/>
    </source>
</evidence>
<comment type="caution">
    <text evidence="2">The sequence shown here is derived from an EMBL/GenBank/DDBJ whole genome shotgun (WGS) entry which is preliminary data.</text>
</comment>
<reference evidence="2 3" key="1">
    <citation type="submission" date="2018-06" db="EMBL/GenBank/DDBJ databases">
        <title>Freshwater and sediment microbial communities from various areas in North America, analyzing microbe dynamics in response to fracking.</title>
        <authorList>
            <person name="Lamendella R."/>
        </authorList>
    </citation>
    <scope>NUCLEOTIDE SEQUENCE [LARGE SCALE GENOMIC DNA]</scope>
    <source>
        <strain evidence="2 3">3b_TX</strain>
    </source>
</reference>
<evidence type="ECO:0000259" key="1">
    <source>
        <dbReference type="Pfam" id="PF00326"/>
    </source>
</evidence>
<dbReference type="GO" id="GO:0008236">
    <property type="term" value="F:serine-type peptidase activity"/>
    <property type="evidence" value="ECO:0007669"/>
    <property type="project" value="InterPro"/>
</dbReference>
<dbReference type="Gene3D" id="1.10.10.800">
    <property type="match status" value="1"/>
</dbReference>
<dbReference type="PANTHER" id="PTHR47751:SF1">
    <property type="entry name" value="SUPERFAMILY HYDROLASE, PUTATIVE (AFU_ORTHOLOGUE AFUA_2G16580)-RELATED"/>
    <property type="match status" value="1"/>
</dbReference>
<dbReference type="AlphaFoldDB" id="A0A366IDV9"/>
<gene>
    <name evidence="2" type="ORF">DFO65_11475</name>
</gene>
<feature type="domain" description="Peptidase S9 prolyl oligopeptidase catalytic" evidence="1">
    <location>
        <begin position="94"/>
        <end position="153"/>
    </location>
</feature>
<name>A0A366IDV9_9MICO</name>
<protein>
    <recommendedName>
        <fullName evidence="1">Peptidase S9 prolyl oligopeptidase catalytic domain-containing protein</fullName>
    </recommendedName>
</protein>
<organism evidence="2 3">
    <name type="scientific">Brevibacterium celere</name>
    <dbReference type="NCBI Taxonomy" id="225845"/>
    <lineage>
        <taxon>Bacteria</taxon>
        <taxon>Bacillati</taxon>
        <taxon>Actinomycetota</taxon>
        <taxon>Actinomycetes</taxon>
        <taxon>Micrococcales</taxon>
        <taxon>Brevibacteriaceae</taxon>
        <taxon>Brevibacterium</taxon>
    </lineage>
</organism>
<keyword evidence="3" id="KW-1185">Reference proteome</keyword>
<sequence>MTEKTGTITTVTIENENMMWDLSADIHFPTDFDETKAYPAIVTAHPIGSCKEQCSGNVYAQALAEAGYLAIAFDAGFQGASGGRPRFKEDPNLRVADFSSVVDHLVTLDYVDADRIAVLGVCGGGGYALNAAMLERRFKAVVSITGVNYGRMMRETAAENGGLTAALEAIAAQRTAEARGAEPSIDDLLPPSPDAVKELGLTDPDLVEAVDYYKTDRGAAPHGCTSFNFATLGPAHVWDAFAHAETLLTQPLFVAIGDKVGAFGAYRDGMEIYHRAASTTKELLVLPDTTHYDLYDGPEASAKALERIIPFLGANL</sequence>
<dbReference type="GO" id="GO:0006508">
    <property type="term" value="P:proteolysis"/>
    <property type="evidence" value="ECO:0007669"/>
    <property type="project" value="InterPro"/>
</dbReference>
<dbReference type="InterPro" id="IPR029058">
    <property type="entry name" value="AB_hydrolase_fold"/>
</dbReference>
<dbReference type="InterPro" id="IPR051411">
    <property type="entry name" value="Polyketide_trans_af380"/>
</dbReference>